<dbReference type="AlphaFoldDB" id="A0A9W6R5C4"/>
<name>A0A9W6R5C4_9PSEU</name>
<sequence length="237" mass="25819">MKYQDLVESVRDQAGLDSTGEAREAVQAVLATLAHCLPPEDRRRVAERLPGLLEPAAEVPGPPEIRDGTGLLIQIGHRLQTTPERARYLSQAVLNALRAGDAELVDHLHSRLSSDIFDVLTPAGEPPRRAASVRAEVPTELSDAEIDQALRHLTGWTGDHTGISRTIQLPPDRLTPLTNRVQREARELNDHAHIEREADTVTVTLNTGQPGVVTEPDLELAERIDRAVAEIGSGGRP</sequence>
<keyword evidence="7" id="KW-1185">Reference proteome</keyword>
<proteinExistence type="inferred from homology"/>
<dbReference type="Pfam" id="PF10025">
    <property type="entry name" value="DUF2267"/>
    <property type="match status" value="1"/>
</dbReference>
<keyword evidence="5" id="KW-0456">Lyase</keyword>
<accession>A0A9W6R5C4</accession>
<protein>
    <recommendedName>
        <fullName evidence="4">Putative pterin-4-alpha-carbinolamine dehydratase</fullName>
        <ecNumber evidence="3">4.2.1.96</ecNumber>
    </recommendedName>
</protein>
<evidence type="ECO:0000313" key="6">
    <source>
        <dbReference type="EMBL" id="GLY67857.1"/>
    </source>
</evidence>
<dbReference type="Gene3D" id="3.30.1360.20">
    <property type="entry name" value="Transcriptional coactivator/pterin dehydratase"/>
    <property type="match status" value="1"/>
</dbReference>
<gene>
    <name evidence="6" type="ORF">Atai01_44760</name>
</gene>
<dbReference type="InterPro" id="IPR001533">
    <property type="entry name" value="Pterin_deHydtase"/>
</dbReference>
<evidence type="ECO:0000256" key="4">
    <source>
        <dbReference type="ARBA" id="ARBA00021735"/>
    </source>
</evidence>
<dbReference type="EC" id="4.2.1.96" evidence="3"/>
<dbReference type="Proteomes" id="UP001165136">
    <property type="component" value="Unassembled WGS sequence"/>
</dbReference>
<evidence type="ECO:0000256" key="1">
    <source>
        <dbReference type="ARBA" id="ARBA00001554"/>
    </source>
</evidence>
<dbReference type="SUPFAM" id="SSF55248">
    <property type="entry name" value="PCD-like"/>
    <property type="match status" value="1"/>
</dbReference>
<evidence type="ECO:0000313" key="7">
    <source>
        <dbReference type="Proteomes" id="UP001165136"/>
    </source>
</evidence>
<comment type="catalytic activity">
    <reaction evidence="1">
        <text>(4aS,6R)-4a-hydroxy-L-erythro-5,6,7,8-tetrahydrobiopterin = (6R)-L-erythro-6,7-dihydrobiopterin + H2O</text>
        <dbReference type="Rhea" id="RHEA:11920"/>
        <dbReference type="ChEBI" id="CHEBI:15377"/>
        <dbReference type="ChEBI" id="CHEBI:15642"/>
        <dbReference type="ChEBI" id="CHEBI:43120"/>
        <dbReference type="EC" id="4.2.1.96"/>
    </reaction>
</comment>
<dbReference type="InterPro" id="IPR018727">
    <property type="entry name" value="DUF2267"/>
</dbReference>
<comment type="similarity">
    <text evidence="2">Belongs to the pterin-4-alpha-carbinolamine dehydratase family.</text>
</comment>
<dbReference type="Pfam" id="PF01329">
    <property type="entry name" value="Pterin_4a"/>
    <property type="match status" value="1"/>
</dbReference>
<evidence type="ECO:0000256" key="2">
    <source>
        <dbReference type="ARBA" id="ARBA00006472"/>
    </source>
</evidence>
<reference evidence="6" key="1">
    <citation type="submission" date="2023-03" db="EMBL/GenBank/DDBJ databases">
        <title>Amycolatopsis taiwanensis NBRC 103393.</title>
        <authorList>
            <person name="Ichikawa N."/>
            <person name="Sato H."/>
            <person name="Tonouchi N."/>
        </authorList>
    </citation>
    <scope>NUCLEOTIDE SEQUENCE</scope>
    <source>
        <strain evidence="6">NBRC 103393</strain>
    </source>
</reference>
<dbReference type="RefSeq" id="WP_027941877.1">
    <property type="nucleotide sequence ID" value="NZ_BSTI01000009.1"/>
</dbReference>
<dbReference type="EMBL" id="BSTI01000009">
    <property type="protein sequence ID" value="GLY67857.1"/>
    <property type="molecule type" value="Genomic_DNA"/>
</dbReference>
<comment type="caution">
    <text evidence="6">The sequence shown here is derived from an EMBL/GenBank/DDBJ whole genome shotgun (WGS) entry which is preliminary data.</text>
</comment>
<dbReference type="InterPro" id="IPR036428">
    <property type="entry name" value="PCD_sf"/>
</dbReference>
<evidence type="ECO:0000256" key="5">
    <source>
        <dbReference type="ARBA" id="ARBA00023239"/>
    </source>
</evidence>
<dbReference type="Gene3D" id="1.10.490.110">
    <property type="entry name" value="Uncharacterized conserved protein DUF2267"/>
    <property type="match status" value="1"/>
</dbReference>
<organism evidence="6 7">
    <name type="scientific">Amycolatopsis taiwanensis</name>
    <dbReference type="NCBI Taxonomy" id="342230"/>
    <lineage>
        <taxon>Bacteria</taxon>
        <taxon>Bacillati</taxon>
        <taxon>Actinomycetota</taxon>
        <taxon>Actinomycetes</taxon>
        <taxon>Pseudonocardiales</taxon>
        <taxon>Pseudonocardiaceae</taxon>
        <taxon>Amycolatopsis</taxon>
    </lineage>
</organism>
<evidence type="ECO:0000256" key="3">
    <source>
        <dbReference type="ARBA" id="ARBA00013252"/>
    </source>
</evidence>
<dbReference type="GO" id="GO:0006729">
    <property type="term" value="P:tetrahydrobiopterin biosynthetic process"/>
    <property type="evidence" value="ECO:0007669"/>
    <property type="project" value="InterPro"/>
</dbReference>
<dbReference type="InterPro" id="IPR038282">
    <property type="entry name" value="DUF2267_sf"/>
</dbReference>
<dbReference type="GO" id="GO:0008124">
    <property type="term" value="F:4-alpha-hydroxytetrahydrobiopterin dehydratase activity"/>
    <property type="evidence" value="ECO:0007669"/>
    <property type="project" value="UniProtKB-EC"/>
</dbReference>